<proteinExistence type="inferred from homology"/>
<dbReference type="AlphaFoldDB" id="A0A2W2E6M7"/>
<evidence type="ECO:0000259" key="5">
    <source>
        <dbReference type="Pfam" id="PF00884"/>
    </source>
</evidence>
<dbReference type="InterPro" id="IPR017850">
    <property type="entry name" value="Alkaline_phosphatase_core_sf"/>
</dbReference>
<evidence type="ECO:0000256" key="3">
    <source>
        <dbReference type="ARBA" id="ARBA00022801"/>
    </source>
</evidence>
<reference evidence="6 7" key="1">
    <citation type="submission" date="2018-01" db="EMBL/GenBank/DDBJ databases">
        <title>Draft genome sequence of Nonomuraea sp. KC333.</title>
        <authorList>
            <person name="Sahin N."/>
            <person name="Saygin H."/>
            <person name="Ay H."/>
        </authorList>
    </citation>
    <scope>NUCLEOTIDE SEQUENCE [LARGE SCALE GENOMIC DNA]</scope>
    <source>
        <strain evidence="6 7">KC333</strain>
    </source>
</reference>
<dbReference type="PANTHER" id="PTHR42693">
    <property type="entry name" value="ARYLSULFATASE FAMILY MEMBER"/>
    <property type="match status" value="1"/>
</dbReference>
<name>A0A2W2E6M7_9ACTN</name>
<comment type="caution">
    <text evidence="6">The sequence shown here is derived from an EMBL/GenBank/DDBJ whole genome shotgun (WGS) entry which is preliminary data.</text>
</comment>
<dbReference type="PANTHER" id="PTHR42693:SF43">
    <property type="entry name" value="BLL2667 PROTEIN"/>
    <property type="match status" value="1"/>
</dbReference>
<organism evidence="6 7">
    <name type="scientific">Nonomuraea aridisoli</name>
    <dbReference type="NCBI Taxonomy" id="2070368"/>
    <lineage>
        <taxon>Bacteria</taxon>
        <taxon>Bacillati</taxon>
        <taxon>Actinomycetota</taxon>
        <taxon>Actinomycetes</taxon>
        <taxon>Streptosporangiales</taxon>
        <taxon>Streptosporangiaceae</taxon>
        <taxon>Nonomuraea</taxon>
    </lineage>
</organism>
<dbReference type="PROSITE" id="PS00149">
    <property type="entry name" value="SULFATASE_2"/>
    <property type="match status" value="1"/>
</dbReference>
<evidence type="ECO:0000256" key="1">
    <source>
        <dbReference type="ARBA" id="ARBA00008779"/>
    </source>
</evidence>
<keyword evidence="2" id="KW-0479">Metal-binding</keyword>
<dbReference type="CDD" id="cd16025">
    <property type="entry name" value="PAS_like"/>
    <property type="match status" value="1"/>
</dbReference>
<protein>
    <submittedName>
        <fullName evidence="6">Arylsulfatase</fullName>
    </submittedName>
</protein>
<accession>A0A2W2E6M7</accession>
<dbReference type="RefSeq" id="WP_111178829.1">
    <property type="nucleotide sequence ID" value="NZ_POUD01000032.1"/>
</dbReference>
<keyword evidence="4" id="KW-0106">Calcium</keyword>
<dbReference type="Gene3D" id="3.40.720.10">
    <property type="entry name" value="Alkaline Phosphatase, subunit A"/>
    <property type="match status" value="1"/>
</dbReference>
<dbReference type="EMBL" id="POUD01000032">
    <property type="protein sequence ID" value="PZG19946.1"/>
    <property type="molecule type" value="Genomic_DNA"/>
</dbReference>
<dbReference type="GO" id="GO:0046872">
    <property type="term" value="F:metal ion binding"/>
    <property type="evidence" value="ECO:0007669"/>
    <property type="project" value="UniProtKB-KW"/>
</dbReference>
<keyword evidence="3" id="KW-0378">Hydrolase</keyword>
<evidence type="ECO:0000313" key="7">
    <source>
        <dbReference type="Proteomes" id="UP000249304"/>
    </source>
</evidence>
<dbReference type="Proteomes" id="UP000249304">
    <property type="component" value="Unassembled WGS sequence"/>
</dbReference>
<dbReference type="SUPFAM" id="SSF53649">
    <property type="entry name" value="Alkaline phosphatase-like"/>
    <property type="match status" value="1"/>
</dbReference>
<gene>
    <name evidence="6" type="ORF">C1J01_10955</name>
</gene>
<dbReference type="InterPro" id="IPR024607">
    <property type="entry name" value="Sulfatase_CS"/>
</dbReference>
<feature type="domain" description="Sulfatase N-terminal" evidence="5">
    <location>
        <begin position="33"/>
        <end position="457"/>
    </location>
</feature>
<keyword evidence="7" id="KW-1185">Reference proteome</keyword>
<dbReference type="InterPro" id="IPR000917">
    <property type="entry name" value="Sulfatase_N"/>
</dbReference>
<dbReference type="OrthoDB" id="9777306at2"/>
<dbReference type="InterPro" id="IPR050738">
    <property type="entry name" value="Sulfatase"/>
</dbReference>
<evidence type="ECO:0000256" key="2">
    <source>
        <dbReference type="ARBA" id="ARBA00022723"/>
    </source>
</evidence>
<dbReference type="Pfam" id="PF00884">
    <property type="entry name" value="Sulfatase"/>
    <property type="match status" value="1"/>
</dbReference>
<comment type="similarity">
    <text evidence="1">Belongs to the sulfatase family.</text>
</comment>
<dbReference type="PROSITE" id="PS00523">
    <property type="entry name" value="SULFATASE_1"/>
    <property type="match status" value="1"/>
</dbReference>
<evidence type="ECO:0000256" key="4">
    <source>
        <dbReference type="ARBA" id="ARBA00022837"/>
    </source>
</evidence>
<sequence>MNCTFNGVINLDVRDSVPDWDPFLPPRAREGSPNVLYIVWDDTGIATWDTFGGLVETPNMTRLANTGLRFSNWHTTALCSPTRSSLLTGRNAHSNGMACIVEGANGFPGLSAVIPPENGTLAEILVEHGYSTLCIGKWHLTPETESSMAGSRRTWPTSRGFERFYGFLGGETNQWFPDLTYDQHFVDQPYTPEQGYHLSKDLADRAIEFIRDIRHVDPDKPWFCYFAPGANHAPHHAPKEWIDKYQGVFDMGYERYREIVLERMKEHGIVPAGTELSPINPWPATDVIAPGDQVTPWDSLSEDERRLFCRMAEVFAGFCAYTDHQIGRLLDYLEESGQLDNTIVVVVSDNGASGEGSPGGSVNENKFFNGWPEDPAENMAKLDKLGGPDTYNHYPTGWAWAFNTPYKMFKRYTLEGGIADPLIISWPARLKDVGGQVRDQYHHAIDIVPTVLDLLGIEPPRQIKGHTQSPMHGTSMAYSFDAPQAPSTRITQYYAMLGTRALYHDGWKVVARHGALSGKGNFTADEWELYHVEEDRAETRDLAAEHPDKARHLVELWFAEAGANGAFPLDDRTPREQLAIERPLPAKPRDTYVYYPGTSDVPEGVAANIRNRPFSIRAELDVDSPDGVIFAQGSRFGGHTLFIKDDELRYCYNFLGSDEQTFVSDRPLPTGSLVVGVEFAKDGEQPQGVARGRLRLFVGDQVVAEGEMRTQPGKFALAGEGLCVGRDSADPVSSDYTAPFPFTGGTIKKVTVNVSGDHYVDHDLEGMAMLARD</sequence>
<evidence type="ECO:0000313" key="6">
    <source>
        <dbReference type="EMBL" id="PZG19946.1"/>
    </source>
</evidence>
<dbReference type="Gene3D" id="3.30.1120.10">
    <property type="match status" value="1"/>
</dbReference>
<dbReference type="GO" id="GO:0016787">
    <property type="term" value="F:hydrolase activity"/>
    <property type="evidence" value="ECO:0007669"/>
    <property type="project" value="UniProtKB-KW"/>
</dbReference>